<keyword evidence="1" id="KW-0175">Coiled coil</keyword>
<dbReference type="EnsemblMetazoa" id="CJA04834.1">
    <property type="protein sequence ID" value="CJA04834.1"/>
    <property type="gene ID" value="WBGene00124038"/>
</dbReference>
<keyword evidence="4" id="KW-1185">Reference proteome</keyword>
<protein>
    <submittedName>
        <fullName evidence="3">Uncharacterized protein</fullName>
    </submittedName>
</protein>
<dbReference type="AlphaFoldDB" id="A0A8R1HRM2"/>
<reference evidence="4" key="1">
    <citation type="submission" date="2010-08" db="EMBL/GenBank/DDBJ databases">
        <authorList>
            <consortium name="Caenorhabditis japonica Sequencing Consortium"/>
            <person name="Wilson R.K."/>
        </authorList>
    </citation>
    <scope>NUCLEOTIDE SEQUENCE [LARGE SCALE GENOMIC DNA]</scope>
    <source>
        <strain evidence="4">DF5081</strain>
    </source>
</reference>
<accession>A0A8R1HRM2</accession>
<proteinExistence type="predicted"/>
<name>A0A8R1HRM2_CAEJA</name>
<feature type="coiled-coil region" evidence="1">
    <location>
        <begin position="71"/>
        <end position="98"/>
    </location>
</feature>
<feature type="region of interest" description="Disordered" evidence="2">
    <location>
        <begin position="343"/>
        <end position="366"/>
    </location>
</feature>
<sequence>MSLCSPFGDIRKLWHDENESVLIAEEEKGRLIKEVEELRKSHVAHLAEISAIRNELEDQKKNVPGSDHDEKVSLTQRLEKAEEANNTLNEEIRAASKELGKIRFQLQGSESSLAKERKMSEALSAQLQSVVSSSQEEALRKDEELKILRAKVEEQEAQMKTMKTEKNAADKRFKELEEEYAAFRADQRPEIRTELERRYEESKYRLNEALEQIHSYEKLIESGKKTGQQDGILNAKLSSELIQVKEFNSHLERQFLAQSEIIETLKQKLLKNRSFYERINKMVELEDASRIQEELVMFSRENNSDEGKLASNIALIIKDIRKNTFYSPLQISTTHHKIRPYSSVDSSAEWQSNSSEGIVSPDENDE</sequence>
<dbReference type="Proteomes" id="UP000005237">
    <property type="component" value="Unassembled WGS sequence"/>
</dbReference>
<reference evidence="3" key="2">
    <citation type="submission" date="2022-06" db="UniProtKB">
        <authorList>
            <consortium name="EnsemblMetazoa"/>
        </authorList>
    </citation>
    <scope>IDENTIFICATION</scope>
    <source>
        <strain evidence="3">DF5081</strain>
    </source>
</reference>
<feature type="coiled-coil region" evidence="1">
    <location>
        <begin position="138"/>
        <end position="226"/>
    </location>
</feature>
<evidence type="ECO:0000256" key="2">
    <source>
        <dbReference type="SAM" id="MobiDB-lite"/>
    </source>
</evidence>
<evidence type="ECO:0000313" key="3">
    <source>
        <dbReference type="EnsemblMetazoa" id="CJA04834.1"/>
    </source>
</evidence>
<organism evidence="3 4">
    <name type="scientific">Caenorhabditis japonica</name>
    <dbReference type="NCBI Taxonomy" id="281687"/>
    <lineage>
        <taxon>Eukaryota</taxon>
        <taxon>Metazoa</taxon>
        <taxon>Ecdysozoa</taxon>
        <taxon>Nematoda</taxon>
        <taxon>Chromadorea</taxon>
        <taxon>Rhabditida</taxon>
        <taxon>Rhabditina</taxon>
        <taxon>Rhabditomorpha</taxon>
        <taxon>Rhabditoidea</taxon>
        <taxon>Rhabditidae</taxon>
        <taxon>Peloderinae</taxon>
        <taxon>Caenorhabditis</taxon>
    </lineage>
</organism>
<feature type="compositionally biased region" description="Polar residues" evidence="2">
    <location>
        <begin position="343"/>
        <end position="357"/>
    </location>
</feature>
<evidence type="ECO:0000313" key="4">
    <source>
        <dbReference type="Proteomes" id="UP000005237"/>
    </source>
</evidence>
<evidence type="ECO:0000256" key="1">
    <source>
        <dbReference type="SAM" id="Coils"/>
    </source>
</evidence>